<evidence type="ECO:0000313" key="1">
    <source>
        <dbReference type="EMBL" id="GFF12668.1"/>
    </source>
</evidence>
<name>A0A5M3YME4_ASPTE</name>
<reference evidence="1 2" key="1">
    <citation type="submission" date="2020-01" db="EMBL/GenBank/DDBJ databases">
        <title>Aspergillus terreus IFO 6365 whole genome shotgun sequence.</title>
        <authorList>
            <person name="Kanamasa S."/>
            <person name="Takahashi H."/>
        </authorList>
    </citation>
    <scope>NUCLEOTIDE SEQUENCE [LARGE SCALE GENOMIC DNA]</scope>
    <source>
        <strain evidence="1 2">IFO 6365</strain>
    </source>
</reference>
<accession>A0A5M3YME4</accession>
<dbReference type="PRINTS" id="PR00081">
    <property type="entry name" value="GDHRDH"/>
</dbReference>
<dbReference type="Proteomes" id="UP000452235">
    <property type="component" value="Unassembled WGS sequence"/>
</dbReference>
<dbReference type="InterPro" id="IPR036291">
    <property type="entry name" value="NAD(P)-bd_dom_sf"/>
</dbReference>
<gene>
    <name evidence="1" type="ORF">ATEIFO6365_0001089200</name>
</gene>
<keyword evidence="2" id="KW-1185">Reference proteome</keyword>
<organism evidence="1 2">
    <name type="scientific">Aspergillus terreus</name>
    <dbReference type="NCBI Taxonomy" id="33178"/>
    <lineage>
        <taxon>Eukaryota</taxon>
        <taxon>Fungi</taxon>
        <taxon>Dikarya</taxon>
        <taxon>Ascomycota</taxon>
        <taxon>Pezizomycotina</taxon>
        <taxon>Eurotiomycetes</taxon>
        <taxon>Eurotiomycetidae</taxon>
        <taxon>Eurotiales</taxon>
        <taxon>Aspergillaceae</taxon>
        <taxon>Aspergillus</taxon>
        <taxon>Aspergillus subgen. Circumdati</taxon>
    </lineage>
</organism>
<dbReference type="SUPFAM" id="SSF51735">
    <property type="entry name" value="NAD(P)-binding Rossmann-fold domains"/>
    <property type="match status" value="1"/>
</dbReference>
<dbReference type="PANTHER" id="PTHR45458">
    <property type="entry name" value="SHORT-CHAIN DEHYDROGENASE/REDUCTASE SDR"/>
    <property type="match status" value="1"/>
</dbReference>
<dbReference type="GO" id="GO:0016616">
    <property type="term" value="F:oxidoreductase activity, acting on the CH-OH group of donors, NAD or NADP as acceptor"/>
    <property type="evidence" value="ECO:0007669"/>
    <property type="project" value="TreeGrafter"/>
</dbReference>
<sequence length="267" mass="28298">MTSYAITGASKGIGREFVRQLAASSTNTVLAIVRDPESSGISELASKHSNVHVIKGDATDPKSILEAASAAAAVTGGKLDVLIHNSNAVDMASMSSNPTQLPFDAEAIRAIFDPPLSTAIYGGLWTTNAFLPLIEKGTQKKIVHISSGMADLDLIKKTGVSGAVAYSVAKAGMNIQVAKYAAELAPRGIKVLALSPGWVDTWEGAKPPQVVEAEKAMLKQFQAAEPELRGQIQPEESVRKCLQVIEHLDAETSGLFLSHNGNRVKWL</sequence>
<dbReference type="Gene3D" id="3.40.50.720">
    <property type="entry name" value="NAD(P)-binding Rossmann-like Domain"/>
    <property type="match status" value="1"/>
</dbReference>
<dbReference type="OrthoDB" id="7289984at2759"/>
<protein>
    <submittedName>
        <fullName evidence="1">Putative short-chain dehydrogenase</fullName>
    </submittedName>
</protein>
<dbReference type="VEuPathDB" id="FungiDB:ATEG_01671"/>
<dbReference type="AlphaFoldDB" id="A0A5M3YME4"/>
<dbReference type="EMBL" id="BLJY01000001">
    <property type="protein sequence ID" value="GFF12668.1"/>
    <property type="molecule type" value="Genomic_DNA"/>
</dbReference>
<dbReference type="Pfam" id="PF00106">
    <property type="entry name" value="adh_short"/>
    <property type="match status" value="1"/>
</dbReference>
<comment type="caution">
    <text evidence="1">The sequence shown here is derived from an EMBL/GenBank/DDBJ whole genome shotgun (WGS) entry which is preliminary data.</text>
</comment>
<evidence type="ECO:0000313" key="2">
    <source>
        <dbReference type="Proteomes" id="UP000452235"/>
    </source>
</evidence>
<dbReference type="InterPro" id="IPR052184">
    <property type="entry name" value="SDR_enzymes"/>
</dbReference>
<proteinExistence type="predicted"/>
<dbReference type="CDD" id="cd05325">
    <property type="entry name" value="carb_red_sniffer_like_SDR_c"/>
    <property type="match status" value="1"/>
</dbReference>
<dbReference type="InterPro" id="IPR002347">
    <property type="entry name" value="SDR_fam"/>
</dbReference>
<dbReference type="PANTHER" id="PTHR45458:SF3">
    <property type="entry name" value="CHAIN DEHYDROGENASE (ATSC), PUTATIVE-RELATED"/>
    <property type="match status" value="1"/>
</dbReference>